<evidence type="ECO:0000313" key="7">
    <source>
        <dbReference type="EnsemblPlants" id="KQK13528"/>
    </source>
</evidence>
<comment type="similarity">
    <text evidence="1">Belongs to the peptidase C48 family.</text>
</comment>
<feature type="compositionally biased region" description="Acidic residues" evidence="4">
    <location>
        <begin position="290"/>
        <end position="308"/>
    </location>
</feature>
<feature type="region of interest" description="Disordered" evidence="4">
    <location>
        <begin position="682"/>
        <end position="729"/>
    </location>
</feature>
<dbReference type="STRING" id="15368.A0A0Q3GRN8"/>
<evidence type="ECO:0000313" key="6">
    <source>
        <dbReference type="EMBL" id="KQK13528.1"/>
    </source>
</evidence>
<keyword evidence="2" id="KW-0645">Protease</keyword>
<dbReference type="SUPFAM" id="SSF54001">
    <property type="entry name" value="Cysteine proteinases"/>
    <property type="match status" value="1"/>
</dbReference>
<reference evidence="7" key="3">
    <citation type="submission" date="2018-08" db="UniProtKB">
        <authorList>
            <consortium name="EnsemblPlants"/>
        </authorList>
    </citation>
    <scope>IDENTIFICATION</scope>
    <source>
        <strain evidence="7">cv. Bd21</strain>
    </source>
</reference>
<feature type="compositionally biased region" description="Basic and acidic residues" evidence="4">
    <location>
        <begin position="406"/>
        <end position="429"/>
    </location>
</feature>
<feature type="compositionally biased region" description="Polar residues" evidence="4">
    <location>
        <begin position="331"/>
        <end position="340"/>
    </location>
</feature>
<dbReference type="PANTHER" id="PTHR36479">
    <property type="entry name" value="ULP_PROTEASE DOMAIN-CONTAINING PROTEIN"/>
    <property type="match status" value="1"/>
</dbReference>
<dbReference type="GO" id="GO:0006508">
    <property type="term" value="P:proteolysis"/>
    <property type="evidence" value="ECO:0007669"/>
    <property type="project" value="UniProtKB-KW"/>
</dbReference>
<feature type="region of interest" description="Disordered" evidence="4">
    <location>
        <begin position="248"/>
        <end position="440"/>
    </location>
</feature>
<keyword evidence="3" id="KW-0378">Hydrolase</keyword>
<dbReference type="Proteomes" id="UP000008810">
    <property type="component" value="Chromosome 1"/>
</dbReference>
<dbReference type="GO" id="GO:0008234">
    <property type="term" value="F:cysteine-type peptidase activity"/>
    <property type="evidence" value="ECO:0007669"/>
    <property type="project" value="InterPro"/>
</dbReference>
<feature type="compositionally biased region" description="Polar residues" evidence="4">
    <location>
        <begin position="352"/>
        <end position="368"/>
    </location>
</feature>
<dbReference type="AlphaFoldDB" id="A0A0Q3GRN8"/>
<evidence type="ECO:0000256" key="1">
    <source>
        <dbReference type="ARBA" id="ARBA00005234"/>
    </source>
</evidence>
<dbReference type="PANTHER" id="PTHR36479:SF10">
    <property type="entry name" value="UBIQUITIN-LIKE PROTEASE FAMILY PROFILE DOMAIN-CONTAINING PROTEIN"/>
    <property type="match status" value="1"/>
</dbReference>
<reference evidence="6" key="2">
    <citation type="submission" date="2017-06" db="EMBL/GenBank/DDBJ databases">
        <title>WGS assembly of Brachypodium distachyon.</title>
        <authorList>
            <consortium name="The International Brachypodium Initiative"/>
            <person name="Lucas S."/>
            <person name="Harmon-Smith M."/>
            <person name="Lail K."/>
            <person name="Tice H."/>
            <person name="Grimwood J."/>
            <person name="Bruce D."/>
            <person name="Barry K."/>
            <person name="Shu S."/>
            <person name="Lindquist E."/>
            <person name="Wang M."/>
            <person name="Pitluck S."/>
            <person name="Vogel J.P."/>
            <person name="Garvin D.F."/>
            <person name="Mockler T.C."/>
            <person name="Schmutz J."/>
            <person name="Rokhsar D."/>
            <person name="Bevan M.W."/>
        </authorList>
    </citation>
    <scope>NUCLEOTIDE SEQUENCE</scope>
    <source>
        <strain evidence="6">Bd21</strain>
    </source>
</reference>
<feature type="domain" description="Ubiquitin-like protease family profile" evidence="5">
    <location>
        <begin position="814"/>
        <end position="906"/>
    </location>
</feature>
<feature type="compositionally biased region" description="Basic and acidic residues" evidence="4">
    <location>
        <begin position="309"/>
        <end position="326"/>
    </location>
</feature>
<protein>
    <recommendedName>
        <fullName evidence="5">Ubiquitin-like protease family profile domain-containing protein</fullName>
    </recommendedName>
</protein>
<feature type="compositionally biased region" description="Basic and acidic residues" evidence="4">
    <location>
        <begin position="701"/>
        <end position="710"/>
    </location>
</feature>
<dbReference type="Gene3D" id="3.40.395.10">
    <property type="entry name" value="Adenoviral Proteinase, Chain A"/>
    <property type="match status" value="1"/>
</dbReference>
<dbReference type="InterPro" id="IPR003653">
    <property type="entry name" value="Peptidase_C48_C"/>
</dbReference>
<proteinExistence type="inferred from homology"/>
<dbReference type="InterPro" id="IPR038765">
    <property type="entry name" value="Papain-like_cys_pep_sf"/>
</dbReference>
<dbReference type="Gramene" id="KQK13528">
    <property type="protein sequence ID" value="KQK13528"/>
    <property type="gene ID" value="BRADI_1g10741v3"/>
</dbReference>
<evidence type="ECO:0000256" key="3">
    <source>
        <dbReference type="ARBA" id="ARBA00022801"/>
    </source>
</evidence>
<reference evidence="6 7" key="1">
    <citation type="journal article" date="2010" name="Nature">
        <title>Genome sequencing and analysis of the model grass Brachypodium distachyon.</title>
        <authorList>
            <consortium name="International Brachypodium Initiative"/>
        </authorList>
    </citation>
    <scope>NUCLEOTIDE SEQUENCE [LARGE SCALE GENOMIC DNA]</scope>
    <source>
        <strain evidence="6 7">Bd21</strain>
    </source>
</reference>
<evidence type="ECO:0000256" key="4">
    <source>
        <dbReference type="SAM" id="MobiDB-lite"/>
    </source>
</evidence>
<sequence length="939" mass="104019">MSKWLMSTYTVQSREMIIPERGSIAVTADSVHRNFKLPNRGKKVIYKRTQKSVDFITKEYGHERGKSPKIMDWCKMIKGMNGKADDKFLRAQLIAVMSCLLCPTTSLHVSPRCYPNFINLDEVVSTNFCEFVVDQIHEACSKLGDKNSAKCCVISATQFSSSFCFLQILYLDSLDTTEDVRNCPVRAEAWTTELIDKVVQQDMKEDGGYDKLNKKRKIAIMSGELCTDISHKLDKFVECIGQLHDEDVKERNEEAPKKRRQRNPPAAKVVKKKRGSDLGKLAEQKVAKEEGEDAAEEDVDEENEEGEENEGRGVGDNHRGANKGDDGDASQRGQASTKDAGQSEPAIIGSWLRNSTKTKGGNVASPSKRSPVAKKPETTSHAGPLAESSKEISTPIVADQLSKAEQLSDAKMGVECKGDKNVREPEAKAEATLPKNSDITKRTARDASAIALKVARKYKKIVFQRNLTLRTVDSVAKAKEENRKEIGNAGKEASTCASQIEGSAKQCTQGNATNVTELAAATAQLAIHTGQPQSEIQTAGPALEQLSEPTGNLLAPLGPLEARNVNNNSAKSVPIEHLQGNDKPMQPICKSTSHRTFESMDFACPSFDLGLDSQPVLSPNSAGPHVKPEETPVGNTCLNVANDPPEVPDDDWDDAMIAEACKVADQIELERVTGSVTKDERQAIIDLSTPPEGKGVLGSIHGKENNDDPSAKSSSGSAPQQGPVRRFIKPPACKRPPFVDIEPKATYYCSNDVKDVYATVLAKGNQSTTKLQKMDWSGNEIRKKIDRDSMHLDRMHMVMFPVLQSLDPKQHDFSNHYWLFNLNIRDRRYEIFDSLRPFSNKSLNDCAKTILACITCLWDSYYPKSKVKVDHFNWYDVGGPKQDNGHDCGIFMLMNADLWDGRHPLDYAQSKIPNIRKLLTHDWLNSAENIVDWKTVLKI</sequence>
<dbReference type="OrthoDB" id="657523at2759"/>
<evidence type="ECO:0000256" key="2">
    <source>
        <dbReference type="ARBA" id="ARBA00022670"/>
    </source>
</evidence>
<dbReference type="EnsemblPlants" id="KQK13528">
    <property type="protein sequence ID" value="KQK13528"/>
    <property type="gene ID" value="BRADI_1g10741v3"/>
</dbReference>
<keyword evidence="8" id="KW-1185">Reference proteome</keyword>
<organism evidence="6">
    <name type="scientific">Brachypodium distachyon</name>
    <name type="common">Purple false brome</name>
    <name type="synonym">Trachynia distachya</name>
    <dbReference type="NCBI Taxonomy" id="15368"/>
    <lineage>
        <taxon>Eukaryota</taxon>
        <taxon>Viridiplantae</taxon>
        <taxon>Streptophyta</taxon>
        <taxon>Embryophyta</taxon>
        <taxon>Tracheophyta</taxon>
        <taxon>Spermatophyta</taxon>
        <taxon>Magnoliopsida</taxon>
        <taxon>Liliopsida</taxon>
        <taxon>Poales</taxon>
        <taxon>Poaceae</taxon>
        <taxon>BOP clade</taxon>
        <taxon>Pooideae</taxon>
        <taxon>Stipodae</taxon>
        <taxon>Brachypodieae</taxon>
        <taxon>Brachypodium</taxon>
    </lineage>
</organism>
<name>A0A0Q3GRN8_BRADI</name>
<feature type="compositionally biased region" description="Basic and acidic residues" evidence="4">
    <location>
        <begin position="275"/>
        <end position="289"/>
    </location>
</feature>
<evidence type="ECO:0000259" key="5">
    <source>
        <dbReference type="Pfam" id="PF02902"/>
    </source>
</evidence>
<dbReference type="Pfam" id="PF02902">
    <property type="entry name" value="Peptidase_C48"/>
    <property type="match status" value="1"/>
</dbReference>
<evidence type="ECO:0000313" key="8">
    <source>
        <dbReference type="Proteomes" id="UP000008810"/>
    </source>
</evidence>
<feature type="compositionally biased region" description="Polar residues" evidence="4">
    <location>
        <begin position="711"/>
        <end position="720"/>
    </location>
</feature>
<dbReference type="InParanoid" id="A0A0Q3GRN8"/>
<gene>
    <name evidence="6" type="ORF">BRADI_1g10741v3</name>
</gene>
<accession>A0A0Q3GRN8</accession>
<dbReference type="EMBL" id="CM000880">
    <property type="protein sequence ID" value="KQK13528.1"/>
    <property type="molecule type" value="Genomic_DNA"/>
</dbReference>